<organism evidence="3 4">
    <name type="scientific">Coprobacter secundus subsp. similis</name>
    <dbReference type="NCBI Taxonomy" id="2751153"/>
    <lineage>
        <taxon>Bacteria</taxon>
        <taxon>Pseudomonadati</taxon>
        <taxon>Bacteroidota</taxon>
        <taxon>Bacteroidia</taxon>
        <taxon>Bacteroidales</taxon>
        <taxon>Barnesiellaceae</taxon>
        <taxon>Coprobacter</taxon>
    </lineage>
</organism>
<keyword evidence="1" id="KW-0732">Signal</keyword>
<dbReference type="EMBL" id="AP023322">
    <property type="protein sequence ID" value="BCI63023.1"/>
    <property type="molecule type" value="Genomic_DNA"/>
</dbReference>
<dbReference type="Pfam" id="PF07581">
    <property type="entry name" value="Glug"/>
    <property type="match status" value="1"/>
</dbReference>
<dbReference type="InterPro" id="IPR026444">
    <property type="entry name" value="Secre_tail"/>
</dbReference>
<dbReference type="NCBIfam" id="TIGR04183">
    <property type="entry name" value="Por_Secre_tail"/>
    <property type="match status" value="1"/>
</dbReference>
<proteinExistence type="predicted"/>
<reference evidence="4" key="1">
    <citation type="submission" date="2020-07" db="EMBL/GenBank/DDBJ databases">
        <title>Complete genome sequencing of Coprobacter sp. strain 2CBH44.</title>
        <authorList>
            <person name="Sakamoto M."/>
            <person name="Murakami T."/>
            <person name="Mori H."/>
        </authorList>
    </citation>
    <scope>NUCLEOTIDE SEQUENCE [LARGE SCALE GENOMIC DNA]</scope>
    <source>
        <strain evidence="4">2CBH44</strain>
    </source>
</reference>
<keyword evidence="4" id="KW-1185">Reference proteome</keyword>
<feature type="signal peptide" evidence="1">
    <location>
        <begin position="1"/>
        <end position="19"/>
    </location>
</feature>
<feature type="chain" id="PRO_5028994121" description="GLUG domain-containing protein" evidence="1">
    <location>
        <begin position="20"/>
        <end position="437"/>
    </location>
</feature>
<evidence type="ECO:0000256" key="1">
    <source>
        <dbReference type="SAM" id="SignalP"/>
    </source>
</evidence>
<feature type="domain" description="GLUG" evidence="2">
    <location>
        <begin position="222"/>
        <end position="250"/>
    </location>
</feature>
<protein>
    <recommendedName>
        <fullName evidence="2">GLUG domain-containing protein</fullName>
    </recommendedName>
</protein>
<dbReference type="RefSeq" id="WP_200755783.1">
    <property type="nucleotide sequence ID" value="NZ_AP023322.1"/>
</dbReference>
<evidence type="ECO:0000259" key="2">
    <source>
        <dbReference type="Pfam" id="PF07581"/>
    </source>
</evidence>
<accession>A0A7G1HVG5</accession>
<gene>
    <name evidence="3" type="ORF">Cop2CBH44_13760</name>
</gene>
<dbReference type="InterPro" id="IPR011493">
    <property type="entry name" value="GLUG"/>
</dbReference>
<name>A0A7G1HVG5_9BACT</name>
<dbReference type="AlphaFoldDB" id="A0A7G1HVG5"/>
<evidence type="ECO:0000313" key="3">
    <source>
        <dbReference type="EMBL" id="BCI63023.1"/>
    </source>
</evidence>
<dbReference type="Proteomes" id="UP000594042">
    <property type="component" value="Chromosome"/>
</dbReference>
<evidence type="ECO:0000313" key="4">
    <source>
        <dbReference type="Proteomes" id="UP000594042"/>
    </source>
</evidence>
<dbReference type="KEGG" id="copr:Cop2CBH44_13760"/>
<dbReference type="Gene3D" id="2.160.20.110">
    <property type="match status" value="1"/>
</dbReference>
<sequence length="437" mass="46430">MKKLYLLLLSAIMGTAANAQTWDGTTAAWTQGDGSSSNPYLIENGQHLAYLSETVRNGETYEGKYFKLTTDLDMGINDEQKFTPIGFFDEYIDSENQGGGMIDDSKYFLGVFDGNYKTIDNIHVYYVDPNPENGIGGTGLFACISQNAEIKNLNIGENSIIEGADATGAIVGAMNGGKVINCSNNAVLTIMGTGPTGAGGIVGTNNGGGTISGCSNNTNINGHNSVGGIVGYVDKSGIIENCYNTGMITVGGFFAGGICGYLTSGTAKNCYTTGNVPSDGIFNQAVIGTTDTGVSIENCYYLNIPNAATDENPGVTAKEEADMKTESFVTDLNNGQNVWTIDSKNMNQGFPVLSWQVDPTPVSTESIQEANINVYTIGHNLYIQSETSCQAIISDISGKIIVNENIDNKTITLDNKGLYIVTILSNGQKYNHKVIIK</sequence>